<evidence type="ECO:0000313" key="3">
    <source>
        <dbReference type="Proteomes" id="UP000054011"/>
    </source>
</evidence>
<feature type="compositionally biased region" description="Polar residues" evidence="1">
    <location>
        <begin position="165"/>
        <end position="179"/>
    </location>
</feature>
<sequence length="205" mass="21371">MACEDCGRERSAGLCEACGHRRQVEVLIGEAGLLAATWSADLTDPVAVAAVAAAVRAAIEADIAAEWAEFQKITDPAALEAAGPDAVEDAAAHNAFLVAESAAAEYRHEALVMLGRSEDAQAEARQAYATELAKPWHQALPDSDDAQRAATEAAAKARPAPPSTCSPCGWSSCTPSPALSRSGPLRGRSACPSSPPARWTARPWR</sequence>
<feature type="region of interest" description="Disordered" evidence="1">
    <location>
        <begin position="136"/>
        <end position="205"/>
    </location>
</feature>
<evidence type="ECO:0000256" key="1">
    <source>
        <dbReference type="SAM" id="MobiDB-lite"/>
    </source>
</evidence>
<keyword evidence="3" id="KW-1185">Reference proteome</keyword>
<comment type="caution">
    <text evidence="2">The sequence shown here is derived from an EMBL/GenBank/DDBJ whole genome shotgun (WGS) entry which is preliminary data.</text>
</comment>
<feature type="compositionally biased region" description="Low complexity" evidence="1">
    <location>
        <begin position="148"/>
        <end position="158"/>
    </location>
</feature>
<evidence type="ECO:0000313" key="2">
    <source>
        <dbReference type="EMBL" id="KUH35240.1"/>
    </source>
</evidence>
<accession>A0A117IU07</accession>
<name>A0A117IU07_9ACTN</name>
<protein>
    <submittedName>
        <fullName evidence="2">Uncharacterized protein</fullName>
    </submittedName>
</protein>
<reference evidence="2 3" key="1">
    <citation type="submission" date="2015-11" db="EMBL/GenBank/DDBJ databases">
        <title>Genome-wide analysis reveals the secondary metabolome in Streptomyces kanasensis ZX01.</title>
        <authorList>
            <person name="Zhang G."/>
            <person name="Han L."/>
            <person name="Feng J."/>
            <person name="Zhang X."/>
        </authorList>
    </citation>
    <scope>NUCLEOTIDE SEQUENCE [LARGE SCALE GENOMIC DNA]</scope>
    <source>
        <strain evidence="2 3">ZX01</strain>
    </source>
</reference>
<dbReference type="EMBL" id="LNSV01000169">
    <property type="protein sequence ID" value="KUH35240.1"/>
    <property type="molecule type" value="Genomic_DNA"/>
</dbReference>
<gene>
    <name evidence="2" type="ORF">ATE80_30370</name>
</gene>
<proteinExistence type="predicted"/>
<dbReference type="AlphaFoldDB" id="A0A117IU07"/>
<organism evidence="2 3">
    <name type="scientific">Streptomyces kanasensis</name>
    <dbReference type="NCBI Taxonomy" id="936756"/>
    <lineage>
        <taxon>Bacteria</taxon>
        <taxon>Bacillati</taxon>
        <taxon>Actinomycetota</taxon>
        <taxon>Actinomycetes</taxon>
        <taxon>Kitasatosporales</taxon>
        <taxon>Streptomycetaceae</taxon>
        <taxon>Streptomyces</taxon>
    </lineage>
</organism>
<dbReference type="Proteomes" id="UP000054011">
    <property type="component" value="Unassembled WGS sequence"/>
</dbReference>